<proteinExistence type="predicted"/>
<evidence type="ECO:0000313" key="3">
    <source>
        <dbReference type="EMBL" id="KTD13350.1"/>
    </source>
</evidence>
<feature type="signal peptide" evidence="1">
    <location>
        <begin position="1"/>
        <end position="23"/>
    </location>
</feature>
<sequence length="813" mass="86135">MSRFPKLSFLSLSLLFASSQVQAEFHPSLFPFMPRVLGEGFFGDETLGEADALVPLFGNHGGIFYIDGLGKTGDDDGYLGSIGGGYRGIYDDRFLWGAYVFGDFNRVARGPHFPVVNPGLELMTNYWDIHVNGYFPTSPKQKVEGRFLGEQLGTTQYISFTGHNQFDNLINLVEEVGNGVDGEVGLTLPVFRNLRFYTGGYHFSFKEARDINGIIGGVEMPLNNYFTVSLRDSYDRVQRNTAQLGIRLTLGAMEKGEQPKVEDRLLDPIRRHLGTWNTGSGIPSQQAYVNTGVRVLTRDNIWFFSSAGTPFVAANGFSNCTYENNCLDTSFSQTTVDAIDAISPAANLYLGPGNYGTFSGTSFSSSAVVQQADFLTRLALNPRQSVYGRNGDFTLTQLRAISGGFTLSGGNTYDSMLLLNDNSEFTDGIRITGGDVTISNSVIGTNSNALGFRNAVIMSAEANSSISNVTIENSRLEAFVDNTNDVNVTASGVIIFSGSGVRLVNNIINVNATQRTANTVTGRGVVLSGGEEKELNNVQVNVNVRNLAGGDANAQGISIASMNLTNPVNIRNSTLNTNVISTGNGVNSTATAAGITVNSGSPVIINSTLTVDSLNQTTNGISLSTGIDATAGFVNAAGIEITSSANSANIATSNGINTSAATVNFAGMDITSIATSTNTATSKALTAFDTFINEVTSRNGTFLPSTFTAQANGTQVALAKGVELSDSHFDNNITSNRRIGTHMTYNVAATGNNARAVGVEAVNSSSAVLFNSALSVTSNNTPGINFLSSENSVIRDCSFFGLALTGTCPVVGK</sequence>
<dbReference type="Proteomes" id="UP000054715">
    <property type="component" value="Unassembled WGS sequence"/>
</dbReference>
<dbReference type="EMBL" id="LNYG01000001">
    <property type="protein sequence ID" value="KTD13350.1"/>
    <property type="molecule type" value="Genomic_DNA"/>
</dbReference>
<keyword evidence="1" id="KW-0732">Signal</keyword>
<dbReference type="AlphaFoldDB" id="A0A0W0V0G6"/>
<dbReference type="STRING" id="455.Ljam_0140"/>
<dbReference type="InterPro" id="IPR024519">
    <property type="entry name" value="IAT_beta"/>
</dbReference>
<protein>
    <recommendedName>
        <fullName evidence="2">Inverse autotransporter beta-domain domain-containing protein</fullName>
    </recommendedName>
</protein>
<dbReference type="InterPro" id="IPR038177">
    <property type="entry name" value="IAT_beta_sf"/>
</dbReference>
<dbReference type="Gene3D" id="2.40.160.160">
    <property type="entry name" value="Inverse autotransporter, beta-domain"/>
    <property type="match status" value="1"/>
</dbReference>
<dbReference type="Pfam" id="PF11924">
    <property type="entry name" value="IAT_beta"/>
    <property type="match status" value="1"/>
</dbReference>
<dbReference type="OrthoDB" id="5647610at2"/>
<dbReference type="RefSeq" id="WP_058448221.1">
    <property type="nucleotide sequence ID" value="NZ_CAAAJF010000003.1"/>
</dbReference>
<organism evidence="3 4">
    <name type="scientific">Legionella jamestowniensis</name>
    <dbReference type="NCBI Taxonomy" id="455"/>
    <lineage>
        <taxon>Bacteria</taxon>
        <taxon>Pseudomonadati</taxon>
        <taxon>Pseudomonadota</taxon>
        <taxon>Gammaproteobacteria</taxon>
        <taxon>Legionellales</taxon>
        <taxon>Legionellaceae</taxon>
        <taxon>Legionella</taxon>
    </lineage>
</organism>
<feature type="chain" id="PRO_5006914459" description="Inverse autotransporter beta-domain domain-containing protein" evidence="1">
    <location>
        <begin position="24"/>
        <end position="813"/>
    </location>
</feature>
<feature type="domain" description="Inverse autotransporter beta-domain" evidence="2">
    <location>
        <begin position="47"/>
        <end position="219"/>
    </location>
</feature>
<comment type="caution">
    <text evidence="3">The sequence shown here is derived from an EMBL/GenBank/DDBJ whole genome shotgun (WGS) entry which is preliminary data.</text>
</comment>
<evidence type="ECO:0000256" key="1">
    <source>
        <dbReference type="SAM" id="SignalP"/>
    </source>
</evidence>
<name>A0A0W0V0G6_9GAMM</name>
<reference evidence="3 4" key="1">
    <citation type="submission" date="2015-11" db="EMBL/GenBank/DDBJ databases">
        <title>Genomic analysis of 38 Legionella species identifies large and diverse effector repertoires.</title>
        <authorList>
            <person name="Burstein D."/>
            <person name="Amaro F."/>
            <person name="Zusman T."/>
            <person name="Lifshitz Z."/>
            <person name="Cohen O."/>
            <person name="Gilbert J.A."/>
            <person name="Pupko T."/>
            <person name="Shuman H.A."/>
            <person name="Segal G."/>
        </authorList>
    </citation>
    <scope>NUCLEOTIDE SEQUENCE [LARGE SCALE GENOMIC DNA]</scope>
    <source>
        <strain evidence="3 4">JA-26-G1-E2</strain>
    </source>
</reference>
<gene>
    <name evidence="3" type="ORF">Ljam_0140</name>
</gene>
<evidence type="ECO:0000313" key="4">
    <source>
        <dbReference type="Proteomes" id="UP000054715"/>
    </source>
</evidence>
<evidence type="ECO:0000259" key="2">
    <source>
        <dbReference type="Pfam" id="PF11924"/>
    </source>
</evidence>
<dbReference type="PATRIC" id="fig|455.5.peg.145"/>
<accession>A0A0W0V0G6</accession>